<keyword evidence="8" id="KW-1185">Reference proteome</keyword>
<feature type="transmembrane region" description="Helical" evidence="5">
    <location>
        <begin position="113"/>
        <end position="135"/>
    </location>
</feature>
<name>A0A8J4AAA0_9ACTN</name>
<sequence>MAVALPTPTPTRHRWPVLALLLTAVFLDLLDGTIVGVALPRIRADLAAGPATTQWILAGYALAFALVLIPGGRLGDLVGRKRVFLVGMIGFGAASVAAGAATGPATLIAARLAQGACAGLMVPPVLAMITVLFAGAARATALTCYGIALSLANVSGPLLGGVLTEYGPFGLGWRSIFLVNVPVVVATAAGCLRYLPESRSTLPLRPDPAGTVLLGLASVLVLVPLVGKRIGWRLALAAPVLVAFVAVQRRRGGHALVPPVLFRHRSFAVGLAVLAMLFAGVGSVLLVLSYGLQDGWHWSPLRTAAIALAWPVGIVATSGIARRAAARHGRTSIAAGLALLAASTAGLAAGLDRYGAGWVTVGLPLLSMGLGMGLCVAILTGVVLTGVPDEHAGSASGVLNTVIQLGTALGIAVIGGRYFAGTDPATAMPPALAGTAGVVAGAAALALLLPRRRAPGTDRLGR</sequence>
<dbReference type="PRINTS" id="PR01036">
    <property type="entry name" value="TCRTETB"/>
</dbReference>
<keyword evidence="2 5" id="KW-0812">Transmembrane</keyword>
<dbReference type="PANTHER" id="PTHR42718">
    <property type="entry name" value="MAJOR FACILITATOR SUPERFAMILY MULTIDRUG TRANSPORTER MFSC"/>
    <property type="match status" value="1"/>
</dbReference>
<dbReference type="Proteomes" id="UP000614996">
    <property type="component" value="Unassembled WGS sequence"/>
</dbReference>
<dbReference type="SUPFAM" id="SSF103473">
    <property type="entry name" value="MFS general substrate transporter"/>
    <property type="match status" value="1"/>
</dbReference>
<dbReference type="Gene3D" id="1.20.1250.20">
    <property type="entry name" value="MFS general substrate transporter like domains"/>
    <property type="match status" value="1"/>
</dbReference>
<comment type="caution">
    <text evidence="7">The sequence shown here is derived from an EMBL/GenBank/DDBJ whole genome shotgun (WGS) entry which is preliminary data.</text>
</comment>
<organism evidence="7 8">
    <name type="scientific">Actinocatenispora comari</name>
    <dbReference type="NCBI Taxonomy" id="2807577"/>
    <lineage>
        <taxon>Bacteria</taxon>
        <taxon>Bacillati</taxon>
        <taxon>Actinomycetota</taxon>
        <taxon>Actinomycetes</taxon>
        <taxon>Micromonosporales</taxon>
        <taxon>Micromonosporaceae</taxon>
        <taxon>Actinocatenispora</taxon>
    </lineage>
</organism>
<feature type="transmembrane region" description="Helical" evidence="5">
    <location>
        <begin position="52"/>
        <end position="71"/>
    </location>
</feature>
<accession>A0A8J4AAA0</accession>
<dbReference type="InterPro" id="IPR011701">
    <property type="entry name" value="MFS"/>
</dbReference>
<feature type="transmembrane region" description="Helical" evidence="5">
    <location>
        <begin position="83"/>
        <end position="101"/>
    </location>
</feature>
<dbReference type="PROSITE" id="PS50850">
    <property type="entry name" value="MFS"/>
    <property type="match status" value="1"/>
</dbReference>
<protein>
    <submittedName>
        <fullName evidence="7">MFS transporter</fullName>
    </submittedName>
</protein>
<evidence type="ECO:0000256" key="3">
    <source>
        <dbReference type="ARBA" id="ARBA00022989"/>
    </source>
</evidence>
<feature type="transmembrane region" description="Helical" evidence="5">
    <location>
        <begin position="175"/>
        <end position="195"/>
    </location>
</feature>
<evidence type="ECO:0000256" key="5">
    <source>
        <dbReference type="SAM" id="Phobius"/>
    </source>
</evidence>
<feature type="transmembrane region" description="Helical" evidence="5">
    <location>
        <begin position="207"/>
        <end position="224"/>
    </location>
</feature>
<evidence type="ECO:0000256" key="4">
    <source>
        <dbReference type="ARBA" id="ARBA00023136"/>
    </source>
</evidence>
<dbReference type="Gene3D" id="1.20.1720.10">
    <property type="entry name" value="Multidrug resistance protein D"/>
    <property type="match status" value="1"/>
</dbReference>
<feature type="transmembrane region" description="Helical" evidence="5">
    <location>
        <begin position="230"/>
        <end position="247"/>
    </location>
</feature>
<feature type="transmembrane region" description="Helical" evidence="5">
    <location>
        <begin position="431"/>
        <end position="449"/>
    </location>
</feature>
<gene>
    <name evidence="7" type="ORF">NUM_31350</name>
</gene>
<keyword evidence="4 5" id="KW-0472">Membrane</keyword>
<feature type="transmembrane region" description="Helical" evidence="5">
    <location>
        <begin position="397"/>
        <end position="419"/>
    </location>
</feature>
<feature type="domain" description="Major facilitator superfamily (MFS) profile" evidence="6">
    <location>
        <begin position="17"/>
        <end position="453"/>
    </location>
</feature>
<dbReference type="InterPro" id="IPR020846">
    <property type="entry name" value="MFS_dom"/>
</dbReference>
<feature type="transmembrane region" description="Helical" evidence="5">
    <location>
        <begin position="363"/>
        <end position="385"/>
    </location>
</feature>
<feature type="transmembrane region" description="Helical" evidence="5">
    <location>
        <begin position="304"/>
        <end position="321"/>
    </location>
</feature>
<evidence type="ECO:0000256" key="2">
    <source>
        <dbReference type="ARBA" id="ARBA00022692"/>
    </source>
</evidence>
<feature type="transmembrane region" description="Helical" evidence="5">
    <location>
        <begin position="142"/>
        <end position="163"/>
    </location>
</feature>
<proteinExistence type="predicted"/>
<dbReference type="EMBL" id="BOPO01000053">
    <property type="protein sequence ID" value="GIL27881.1"/>
    <property type="molecule type" value="Genomic_DNA"/>
</dbReference>
<dbReference type="RefSeq" id="WP_207125597.1">
    <property type="nucleotide sequence ID" value="NZ_BOPO01000053.1"/>
</dbReference>
<dbReference type="Pfam" id="PF07690">
    <property type="entry name" value="MFS_1"/>
    <property type="match status" value="1"/>
</dbReference>
<dbReference type="CDD" id="cd17321">
    <property type="entry name" value="MFS_MMR_MDR_like"/>
    <property type="match status" value="1"/>
</dbReference>
<evidence type="ECO:0000256" key="1">
    <source>
        <dbReference type="ARBA" id="ARBA00004651"/>
    </source>
</evidence>
<comment type="subcellular location">
    <subcellularLocation>
        <location evidence="1">Cell membrane</location>
        <topology evidence="1">Multi-pass membrane protein</topology>
    </subcellularLocation>
</comment>
<evidence type="ECO:0000313" key="7">
    <source>
        <dbReference type="EMBL" id="GIL27881.1"/>
    </source>
</evidence>
<dbReference type="InterPro" id="IPR036259">
    <property type="entry name" value="MFS_trans_sf"/>
</dbReference>
<feature type="transmembrane region" description="Helical" evidence="5">
    <location>
        <begin position="267"/>
        <end position="292"/>
    </location>
</feature>
<feature type="transmembrane region" description="Helical" evidence="5">
    <location>
        <begin position="333"/>
        <end position="351"/>
    </location>
</feature>
<reference evidence="8" key="1">
    <citation type="journal article" date="2021" name="Int. J. Syst. Evol. Microbiol.">
        <title>Actinocatenispora comari sp. nov., an endophytic actinomycete isolated from aerial parts of Comarum salesowianum.</title>
        <authorList>
            <person name="Oyunbileg N."/>
            <person name="Iizaka Y."/>
            <person name="Hamada M."/>
            <person name="Davaapurev B.O."/>
            <person name="Fukumoto A."/>
            <person name="Tsetseg B."/>
            <person name="Kato F."/>
            <person name="Tamura T."/>
            <person name="Batkhuu J."/>
            <person name="Anzai Y."/>
        </authorList>
    </citation>
    <scope>NUCLEOTIDE SEQUENCE [LARGE SCALE GENOMIC DNA]</scope>
    <source>
        <strain evidence="8">NUM-2625</strain>
    </source>
</reference>
<evidence type="ECO:0000313" key="8">
    <source>
        <dbReference type="Proteomes" id="UP000614996"/>
    </source>
</evidence>
<dbReference type="AlphaFoldDB" id="A0A8J4AAA0"/>
<evidence type="ECO:0000259" key="6">
    <source>
        <dbReference type="PROSITE" id="PS50850"/>
    </source>
</evidence>
<dbReference type="PANTHER" id="PTHR42718:SF39">
    <property type="entry name" value="ACTINORHODIN TRANSPORTER-RELATED"/>
    <property type="match status" value="1"/>
</dbReference>
<dbReference type="GO" id="GO:0005886">
    <property type="term" value="C:plasma membrane"/>
    <property type="evidence" value="ECO:0007669"/>
    <property type="project" value="UniProtKB-SubCell"/>
</dbReference>
<keyword evidence="3 5" id="KW-1133">Transmembrane helix</keyword>
<dbReference type="GO" id="GO:0022857">
    <property type="term" value="F:transmembrane transporter activity"/>
    <property type="evidence" value="ECO:0007669"/>
    <property type="project" value="InterPro"/>
</dbReference>